<protein>
    <recommendedName>
        <fullName evidence="1">Molybdopterin dinucleotide-binding domain-containing protein</fullName>
    </recommendedName>
</protein>
<dbReference type="InterPro" id="IPR050612">
    <property type="entry name" value="Prok_Mopterin_Oxidored"/>
</dbReference>
<accession>A0A383DPE4</accession>
<dbReference type="SUPFAM" id="SSF50692">
    <property type="entry name" value="ADC-like"/>
    <property type="match status" value="1"/>
</dbReference>
<sequence>ASLTPNFRGISYSRLERPEALQWPAPSIDHPGTSVMHEEKFSRGLGNFAAPEYAEPNEQVSEQYPFILVTGRHLFHYNSGTQTRRTGLTEFRATDLLEMHPDDASSLGISEGDEVILSSPRNDVKMNVHISDSLRKGNLFTTFHFPDVEVNSVLSASADGYTDCPEYKVQAVAVKPLA</sequence>
<dbReference type="PANTHER" id="PTHR43742">
    <property type="entry name" value="TRIMETHYLAMINE-N-OXIDE REDUCTASE"/>
    <property type="match status" value="1"/>
</dbReference>
<feature type="non-terminal residue" evidence="2">
    <location>
        <position position="1"/>
    </location>
</feature>
<dbReference type="PANTHER" id="PTHR43742:SF2">
    <property type="entry name" value="ASSIMILATORY NITRATE REDUCTASE CATALYTIC SUBUNIT"/>
    <property type="match status" value="1"/>
</dbReference>
<feature type="domain" description="Molybdopterin dinucleotide-binding" evidence="1">
    <location>
        <begin position="66"/>
        <end position="169"/>
    </location>
</feature>
<gene>
    <name evidence="2" type="ORF">METZ01_LOCUS498582</name>
</gene>
<dbReference type="Pfam" id="PF01568">
    <property type="entry name" value="Molydop_binding"/>
    <property type="match status" value="1"/>
</dbReference>
<dbReference type="GO" id="GO:0016491">
    <property type="term" value="F:oxidoreductase activity"/>
    <property type="evidence" value="ECO:0007669"/>
    <property type="project" value="InterPro"/>
</dbReference>
<dbReference type="Gene3D" id="3.40.50.740">
    <property type="match status" value="1"/>
</dbReference>
<evidence type="ECO:0000259" key="1">
    <source>
        <dbReference type="Pfam" id="PF01568"/>
    </source>
</evidence>
<dbReference type="CDD" id="cd00508">
    <property type="entry name" value="MopB_CT_Fdh-Nap-like"/>
    <property type="match status" value="1"/>
</dbReference>
<dbReference type="InterPro" id="IPR006657">
    <property type="entry name" value="MoPterin_dinucl-bd_dom"/>
</dbReference>
<reference evidence="2" key="1">
    <citation type="submission" date="2018-05" db="EMBL/GenBank/DDBJ databases">
        <authorList>
            <person name="Lanie J.A."/>
            <person name="Ng W.-L."/>
            <person name="Kazmierczak K.M."/>
            <person name="Andrzejewski T.M."/>
            <person name="Davidsen T.M."/>
            <person name="Wayne K.J."/>
            <person name="Tettelin H."/>
            <person name="Glass J.I."/>
            <person name="Rusch D."/>
            <person name="Podicherti R."/>
            <person name="Tsui H.-C.T."/>
            <person name="Winkler M.E."/>
        </authorList>
    </citation>
    <scope>NUCLEOTIDE SEQUENCE</scope>
</reference>
<proteinExistence type="predicted"/>
<dbReference type="GO" id="GO:0043546">
    <property type="term" value="F:molybdopterin cofactor binding"/>
    <property type="evidence" value="ECO:0007669"/>
    <property type="project" value="InterPro"/>
</dbReference>
<evidence type="ECO:0000313" key="2">
    <source>
        <dbReference type="EMBL" id="SVE45728.1"/>
    </source>
</evidence>
<organism evidence="2">
    <name type="scientific">marine metagenome</name>
    <dbReference type="NCBI Taxonomy" id="408172"/>
    <lineage>
        <taxon>unclassified sequences</taxon>
        <taxon>metagenomes</taxon>
        <taxon>ecological metagenomes</taxon>
    </lineage>
</organism>
<dbReference type="InterPro" id="IPR009010">
    <property type="entry name" value="Asp_de-COase-like_dom_sf"/>
</dbReference>
<dbReference type="Gene3D" id="2.40.40.20">
    <property type="match status" value="1"/>
</dbReference>
<name>A0A383DPE4_9ZZZZ</name>
<dbReference type="AlphaFoldDB" id="A0A383DPE4"/>
<dbReference type="EMBL" id="UINC01218622">
    <property type="protein sequence ID" value="SVE45728.1"/>
    <property type="molecule type" value="Genomic_DNA"/>
</dbReference>